<dbReference type="Proteomes" id="UP001497516">
    <property type="component" value="Chromosome 1"/>
</dbReference>
<dbReference type="AlphaFoldDB" id="A0AAV2CN27"/>
<reference evidence="1 2" key="1">
    <citation type="submission" date="2024-04" db="EMBL/GenBank/DDBJ databases">
        <authorList>
            <person name="Fracassetti M."/>
        </authorList>
    </citation>
    <scope>NUCLEOTIDE SEQUENCE [LARGE SCALE GENOMIC DNA]</scope>
</reference>
<accession>A0AAV2CN27</accession>
<name>A0AAV2CN27_9ROSI</name>
<evidence type="ECO:0000313" key="2">
    <source>
        <dbReference type="Proteomes" id="UP001497516"/>
    </source>
</evidence>
<gene>
    <name evidence="1" type="ORF">LTRI10_LOCUS5185</name>
</gene>
<sequence>MQPLHQPPSSAPLPRCQPKNRRYRLSFLASHGQDLETVLPLSQVLCRPASDRIQSHSCPRTATSCFVSSSLASDGER</sequence>
<proteinExistence type="predicted"/>
<organism evidence="1 2">
    <name type="scientific">Linum trigynum</name>
    <dbReference type="NCBI Taxonomy" id="586398"/>
    <lineage>
        <taxon>Eukaryota</taxon>
        <taxon>Viridiplantae</taxon>
        <taxon>Streptophyta</taxon>
        <taxon>Embryophyta</taxon>
        <taxon>Tracheophyta</taxon>
        <taxon>Spermatophyta</taxon>
        <taxon>Magnoliopsida</taxon>
        <taxon>eudicotyledons</taxon>
        <taxon>Gunneridae</taxon>
        <taxon>Pentapetalae</taxon>
        <taxon>rosids</taxon>
        <taxon>fabids</taxon>
        <taxon>Malpighiales</taxon>
        <taxon>Linaceae</taxon>
        <taxon>Linum</taxon>
    </lineage>
</organism>
<protein>
    <submittedName>
        <fullName evidence="1">Uncharacterized protein</fullName>
    </submittedName>
</protein>
<keyword evidence="2" id="KW-1185">Reference proteome</keyword>
<evidence type="ECO:0000313" key="1">
    <source>
        <dbReference type="EMBL" id="CAL1357566.1"/>
    </source>
</evidence>
<dbReference type="EMBL" id="OZ034813">
    <property type="protein sequence ID" value="CAL1357566.1"/>
    <property type="molecule type" value="Genomic_DNA"/>
</dbReference>